<dbReference type="KEGG" id="abas:ACPOL_7144"/>
<gene>
    <name evidence="1" type="ORF">ACPOL_6916</name>
    <name evidence="2" type="ORF">ACPOL_7144</name>
</gene>
<geneLocation type="plasmid" evidence="3">
    <name>pacpol3</name>
</geneLocation>
<accession>A0A2Z5GA33</accession>
<evidence type="ECO:0000313" key="2">
    <source>
        <dbReference type="EMBL" id="AXC16336.1"/>
    </source>
</evidence>
<proteinExistence type="predicted"/>
<geneLocation type="plasmid" evidence="3">
    <name>pacpol4</name>
</geneLocation>
<geneLocation type="plasmid" evidence="1">
    <name>pACPOL4</name>
</geneLocation>
<dbReference type="EMBL" id="CP030843">
    <property type="protein sequence ID" value="AXC16122.1"/>
    <property type="molecule type" value="Genomic_DNA"/>
</dbReference>
<reference evidence="1 3" key="1">
    <citation type="journal article" date="2018" name="Front. Microbiol.">
        <title>Hydrolytic Capabilities as a Key to Environmental Success: Chitinolytic and Cellulolytic Acidobacteria From Acidic Sub-arctic Soils and Boreal Peatlands.</title>
        <authorList>
            <person name="Belova S.E."/>
            <person name="Ravin N.V."/>
            <person name="Pankratov T.A."/>
            <person name="Rakitin A.L."/>
            <person name="Ivanova A.A."/>
            <person name="Beletsky A.V."/>
            <person name="Mardanov A.V."/>
            <person name="Sinninghe Damste J.S."/>
            <person name="Dedysh S.N."/>
        </authorList>
    </citation>
    <scope>NUCLEOTIDE SEQUENCE [LARGE SCALE GENOMIC DNA]</scope>
    <source>
        <strain evidence="1 3">SBC82</strain>
        <plasmid evidence="3">pacpol3</plasmid>
        <plasmid evidence="2">pACPOL3</plasmid>
        <plasmid evidence="1">pACPOL4</plasmid>
        <plasmid evidence="3">pacpol4</plasmid>
    </source>
</reference>
<name>A0A2Z5GA33_9BACT</name>
<keyword evidence="1" id="KW-0614">Plasmid</keyword>
<dbReference type="KEGG" id="abas:ACPOL_6916"/>
<keyword evidence="3" id="KW-1185">Reference proteome</keyword>
<dbReference type="EMBL" id="CP030844">
    <property type="protein sequence ID" value="AXC16336.1"/>
    <property type="molecule type" value="Genomic_DNA"/>
</dbReference>
<dbReference type="AlphaFoldDB" id="A0A2Z5GA33"/>
<evidence type="ECO:0000313" key="3">
    <source>
        <dbReference type="Proteomes" id="UP000253606"/>
    </source>
</evidence>
<protein>
    <submittedName>
        <fullName evidence="1">Uncharacterized protein</fullName>
    </submittedName>
</protein>
<dbReference type="Proteomes" id="UP000253606">
    <property type="component" value="Plasmid pACPOL4"/>
</dbReference>
<sequence>MSITTEAMKASTTDIGLDSISSLPAVIAYKVQPDTGSQTPIAIQVHYSNYKLVNGVQIPYTIKRFVNGKLQLEISVNRTQIQ</sequence>
<organism evidence="1 3">
    <name type="scientific">Acidisarcina polymorpha</name>
    <dbReference type="NCBI Taxonomy" id="2211140"/>
    <lineage>
        <taxon>Bacteria</taxon>
        <taxon>Pseudomonadati</taxon>
        <taxon>Acidobacteriota</taxon>
        <taxon>Terriglobia</taxon>
        <taxon>Terriglobales</taxon>
        <taxon>Acidobacteriaceae</taxon>
        <taxon>Acidisarcina</taxon>
    </lineage>
</organism>
<evidence type="ECO:0000313" key="1">
    <source>
        <dbReference type="EMBL" id="AXC16122.1"/>
    </source>
</evidence>
<geneLocation type="plasmid" evidence="2">
    <name>pACPOL3</name>
</geneLocation>
<dbReference type="Proteomes" id="UP000253606">
    <property type="component" value="Plasmid pACPOL3"/>
</dbReference>